<dbReference type="PANTHER" id="PTHR45947">
    <property type="entry name" value="SULFOQUINOVOSYL TRANSFERASE SQD2"/>
    <property type="match status" value="1"/>
</dbReference>
<dbReference type="PANTHER" id="PTHR45947:SF3">
    <property type="entry name" value="SULFOQUINOVOSYL TRANSFERASE SQD2"/>
    <property type="match status" value="1"/>
</dbReference>
<evidence type="ECO:0000313" key="5">
    <source>
        <dbReference type="EMBL" id="MBO2452911.1"/>
    </source>
</evidence>
<dbReference type="InterPro" id="IPR050194">
    <property type="entry name" value="Glycosyltransferase_grp1"/>
</dbReference>
<proteinExistence type="predicted"/>
<organism evidence="5 6">
    <name type="scientific">Actinomadura barringtoniae</name>
    <dbReference type="NCBI Taxonomy" id="1427535"/>
    <lineage>
        <taxon>Bacteria</taxon>
        <taxon>Bacillati</taxon>
        <taxon>Actinomycetota</taxon>
        <taxon>Actinomycetes</taxon>
        <taxon>Streptosporangiales</taxon>
        <taxon>Thermomonosporaceae</taxon>
        <taxon>Actinomadura</taxon>
    </lineage>
</organism>
<evidence type="ECO:0000259" key="4">
    <source>
        <dbReference type="Pfam" id="PF13439"/>
    </source>
</evidence>
<dbReference type="Gene3D" id="3.40.50.2000">
    <property type="entry name" value="Glycogen Phosphorylase B"/>
    <property type="match status" value="2"/>
</dbReference>
<dbReference type="GO" id="GO:1901137">
    <property type="term" value="P:carbohydrate derivative biosynthetic process"/>
    <property type="evidence" value="ECO:0007669"/>
    <property type="project" value="UniProtKB-ARBA"/>
</dbReference>
<dbReference type="AlphaFoldDB" id="A0A939PQK3"/>
<evidence type="ECO:0000256" key="2">
    <source>
        <dbReference type="ARBA" id="ARBA00022679"/>
    </source>
</evidence>
<protein>
    <submittedName>
        <fullName evidence="5">Glycosyltransferase family 4 protein</fullName>
    </submittedName>
</protein>
<evidence type="ECO:0000259" key="3">
    <source>
        <dbReference type="Pfam" id="PF00534"/>
    </source>
</evidence>
<dbReference type="Proteomes" id="UP000669179">
    <property type="component" value="Unassembled WGS sequence"/>
</dbReference>
<dbReference type="CDD" id="cd03801">
    <property type="entry name" value="GT4_PimA-like"/>
    <property type="match status" value="1"/>
</dbReference>
<dbReference type="SUPFAM" id="SSF53756">
    <property type="entry name" value="UDP-Glycosyltransferase/glycogen phosphorylase"/>
    <property type="match status" value="1"/>
</dbReference>
<keyword evidence="1" id="KW-0328">Glycosyltransferase</keyword>
<dbReference type="EMBL" id="JAGEOJ010000018">
    <property type="protein sequence ID" value="MBO2452911.1"/>
    <property type="molecule type" value="Genomic_DNA"/>
</dbReference>
<dbReference type="InterPro" id="IPR001296">
    <property type="entry name" value="Glyco_trans_1"/>
</dbReference>
<evidence type="ECO:0000313" key="6">
    <source>
        <dbReference type="Proteomes" id="UP000669179"/>
    </source>
</evidence>
<name>A0A939PQK3_9ACTN</name>
<dbReference type="GO" id="GO:0016758">
    <property type="term" value="F:hexosyltransferase activity"/>
    <property type="evidence" value="ECO:0007669"/>
    <property type="project" value="TreeGrafter"/>
</dbReference>
<dbReference type="Pfam" id="PF13439">
    <property type="entry name" value="Glyco_transf_4"/>
    <property type="match status" value="1"/>
</dbReference>
<keyword evidence="2" id="KW-0808">Transferase</keyword>
<dbReference type="Pfam" id="PF00534">
    <property type="entry name" value="Glycos_transf_1"/>
    <property type="match status" value="1"/>
</dbReference>
<accession>A0A939PQK3</accession>
<feature type="domain" description="Glycosyltransferase subfamily 4-like N-terminal" evidence="4">
    <location>
        <begin position="31"/>
        <end position="201"/>
    </location>
</feature>
<evidence type="ECO:0000256" key="1">
    <source>
        <dbReference type="ARBA" id="ARBA00022676"/>
    </source>
</evidence>
<comment type="caution">
    <text evidence="5">The sequence shown here is derived from an EMBL/GenBank/DDBJ whole genome shotgun (WGS) entry which is preliminary data.</text>
</comment>
<dbReference type="InterPro" id="IPR028098">
    <property type="entry name" value="Glyco_trans_4-like_N"/>
</dbReference>
<reference evidence="5" key="1">
    <citation type="submission" date="2021-03" db="EMBL/GenBank/DDBJ databases">
        <authorList>
            <person name="Kanchanasin P."/>
            <person name="Saeng-In P."/>
            <person name="Phongsopitanun W."/>
            <person name="Yuki M."/>
            <person name="Kudo T."/>
            <person name="Ohkuma M."/>
            <person name="Tanasupawat S."/>
        </authorList>
    </citation>
    <scope>NUCLEOTIDE SEQUENCE</scope>
    <source>
        <strain evidence="5">GKU 128</strain>
    </source>
</reference>
<keyword evidence="6" id="KW-1185">Reference proteome</keyword>
<gene>
    <name evidence="5" type="ORF">J4573_37875</name>
</gene>
<feature type="domain" description="Glycosyl transferase family 1" evidence="3">
    <location>
        <begin position="222"/>
        <end position="377"/>
    </location>
</feature>
<sequence>MAWAAPGALGSRHFGGVRILHVSDCFLPRLGGIEVQVDELARAQRDAGHDVAIATATPCHDAARPPDGLGEGLAEGFAGEPLPVDRLVTPMPWELPIGRSIAPILGGRKPDVVHIHAGAVSPFAWRAVHRAQRSGLPIVLTVHSLWGPVSQAVHRGLFAGWTRRPGGLVVTAVSEAAATPIRRVVDGRLPVRVVANGIDTSQWHDFAQAARAHAPVRLRAHRHEREPVHVVAVGRLAPRKEPMNLLRLLREAEAHAPIRATIVGEGPARARMERYLRRHRMTGWVRLTGRLDRSGVRKVLAGADLFLAPASRESFGLAALEARLAGLPVVAQAGSGVADFVESGSEGLLGHTFPEMSAALLRLARDHRLRRRIASHNRTTEPAACTWPAVLASFDDCYDLAAAKTPLAHL</sequence>